<dbReference type="InterPro" id="IPR019734">
    <property type="entry name" value="TPR_rpt"/>
</dbReference>
<dbReference type="Pfam" id="PF14559">
    <property type="entry name" value="TPR_19"/>
    <property type="match status" value="1"/>
</dbReference>
<feature type="repeat" description="TPR" evidence="1">
    <location>
        <begin position="377"/>
        <end position="410"/>
    </location>
</feature>
<name>A0A0A6RHX3_9GAMM</name>
<feature type="coiled-coil region" evidence="2">
    <location>
        <begin position="538"/>
        <end position="565"/>
    </location>
</feature>
<gene>
    <name evidence="4" type="ORF">THIOM_004114</name>
</gene>
<keyword evidence="5" id="KW-1185">Reference proteome</keyword>
<keyword evidence="2" id="KW-0175">Coiled coil</keyword>
<reference evidence="4 5" key="1">
    <citation type="submission" date="2016-05" db="EMBL/GenBank/DDBJ databases">
        <title>Single-cell genome of chain-forming Candidatus Thiomargarita nelsonii and comparison to other large sulfur-oxidizing bacteria.</title>
        <authorList>
            <person name="Winkel M."/>
            <person name="Salman V."/>
            <person name="Woyke T."/>
            <person name="Schulz-Vogt H."/>
            <person name="Richter M."/>
            <person name="Flood B."/>
            <person name="Bailey J."/>
            <person name="Amann R."/>
            <person name="Mussmann M."/>
        </authorList>
    </citation>
    <scope>NUCLEOTIDE SEQUENCE [LARGE SCALE GENOMIC DNA]</scope>
    <source>
        <strain evidence="4 5">THI036</strain>
    </source>
</reference>
<protein>
    <submittedName>
        <fullName evidence="4">ATPase domain protein, prokaryote domain protein</fullName>
    </submittedName>
</protein>
<feature type="coiled-coil region" evidence="2">
    <location>
        <begin position="634"/>
        <end position="724"/>
    </location>
</feature>
<dbReference type="PROSITE" id="PS50005">
    <property type="entry name" value="TPR"/>
    <property type="match status" value="1"/>
</dbReference>
<evidence type="ECO:0000259" key="3">
    <source>
        <dbReference type="Pfam" id="PF01637"/>
    </source>
</evidence>
<organism evidence="4 5">
    <name type="scientific">Candidatus Thiomargarita nelsonii</name>
    <dbReference type="NCBI Taxonomy" id="1003181"/>
    <lineage>
        <taxon>Bacteria</taxon>
        <taxon>Pseudomonadati</taxon>
        <taxon>Pseudomonadota</taxon>
        <taxon>Gammaproteobacteria</taxon>
        <taxon>Thiotrichales</taxon>
        <taxon>Thiotrichaceae</taxon>
        <taxon>Thiomargarita</taxon>
    </lineage>
</organism>
<dbReference type="Gene3D" id="1.25.40.10">
    <property type="entry name" value="Tetratricopeptide repeat domain"/>
    <property type="match status" value="2"/>
</dbReference>
<evidence type="ECO:0000313" key="5">
    <source>
        <dbReference type="Proteomes" id="UP000076962"/>
    </source>
</evidence>
<evidence type="ECO:0000313" key="4">
    <source>
        <dbReference type="EMBL" id="OAD20205.1"/>
    </source>
</evidence>
<accession>A0A0A6RHX3</accession>
<feature type="non-terminal residue" evidence="4">
    <location>
        <position position="834"/>
    </location>
</feature>
<dbReference type="GO" id="GO:0005524">
    <property type="term" value="F:ATP binding"/>
    <property type="evidence" value="ECO:0007669"/>
    <property type="project" value="InterPro"/>
</dbReference>
<dbReference type="EMBL" id="LUTY01002519">
    <property type="protein sequence ID" value="OAD20205.1"/>
    <property type="molecule type" value="Genomic_DNA"/>
</dbReference>
<dbReference type="PANTHER" id="PTHR34301">
    <property type="entry name" value="DNA-BINDING PROTEIN-RELATED"/>
    <property type="match status" value="1"/>
</dbReference>
<keyword evidence="1" id="KW-0802">TPR repeat</keyword>
<dbReference type="Pfam" id="PF01637">
    <property type="entry name" value="ATPase_2"/>
    <property type="match status" value="1"/>
</dbReference>
<dbReference type="AlphaFoldDB" id="A0A0A6RHX3"/>
<dbReference type="Gene3D" id="3.40.50.300">
    <property type="entry name" value="P-loop containing nucleotide triphosphate hydrolases"/>
    <property type="match status" value="1"/>
</dbReference>
<feature type="domain" description="ATPase" evidence="3">
    <location>
        <begin position="19"/>
        <end position="147"/>
    </location>
</feature>
<dbReference type="InterPro" id="IPR011579">
    <property type="entry name" value="ATPase_dom"/>
</dbReference>
<dbReference type="PANTHER" id="PTHR34301:SF8">
    <property type="entry name" value="ATPASE DOMAIN-CONTAINING PROTEIN"/>
    <property type="match status" value="1"/>
</dbReference>
<comment type="caution">
    <text evidence="4">The sequence shown here is derived from an EMBL/GenBank/DDBJ whole genome shotgun (WGS) entry which is preliminary data.</text>
</comment>
<proteinExistence type="predicted"/>
<dbReference type="Proteomes" id="UP000076962">
    <property type="component" value="Unassembled WGS sequence"/>
</dbReference>
<evidence type="ECO:0000256" key="2">
    <source>
        <dbReference type="SAM" id="Coils"/>
    </source>
</evidence>
<sequence>MFPQNPYVAGNPVGDSTAFVGRADVLREVLRVLRHAKNNAIVLYGQRRIGKTSVLQELQAQLPKKGSYQPVFFDLQDKAKWPLERVLRDLARTISDALGQAAPDLGITPETTFHQVWLPNLLNTLPAETSLVLLFDEFDVLADPGSEQAGAAFFPYLRDLLAINSKALNFVFVIGRNVDDLSNIALSLFKGTPAKRVSLFSHEDTINLVRLSEASLHWSDEVIETVWQLTCGHPFLTQHLCDKVWENLYDDEPDDPPIATIKDVETAIGETLDASRNTLEWLWDGLPPAERVVAAALAEAGAGIITDTQLEHLLYESGVRVVIRELQNAPQLLQSWDLIEQADGGYRFRVELLRRWIAEYKPLRRVQDELDRVEPVADNLYKAGLGLYRGGQLEAALPVLRQTISLNPNHVGASQLLADILLAQGQTGNAREILERLYKYQPAAARPRLIQALLALAQSNDNEDEQLKFYEQVLGLDADQPEAKSGRLGIWQRRGDEAHKAGDLETALTAYRTAHFDDKVAEVEQEIREREFQAQLKRLNEAEQAKRYEEALEQARQLAEEYSDKRDWADDLERLLRKNKLDDLYQHALGALKNDERETAQTLLVQVVVLEPTYEEATRYLHFAVTGTDVTKMMQQSVEELRECRQHEKDLEKAVSQYQQQVASLKNELGAKKKVLQKAEADLVQCSQRDKKSRQHERDLEKNVRQYQQQVASLTNELGAKKKALHQCAEKLTECSKKEKDLKQLLDNPQKQAEAKTVLKQSPKCRQYQAAVKTTWEANKRLDATDIQQLRKIARRLGLTHKQAADVESLYQQSKVVHQSQQQVASLTNELDAK</sequence>
<dbReference type="SUPFAM" id="SSF48452">
    <property type="entry name" value="TPR-like"/>
    <property type="match status" value="1"/>
</dbReference>
<dbReference type="InterPro" id="IPR027417">
    <property type="entry name" value="P-loop_NTPase"/>
</dbReference>
<evidence type="ECO:0000256" key="1">
    <source>
        <dbReference type="PROSITE-ProRule" id="PRU00339"/>
    </source>
</evidence>
<dbReference type="SUPFAM" id="SSF52540">
    <property type="entry name" value="P-loop containing nucleoside triphosphate hydrolases"/>
    <property type="match status" value="1"/>
</dbReference>
<dbReference type="InterPro" id="IPR011990">
    <property type="entry name" value="TPR-like_helical_dom_sf"/>
</dbReference>